<dbReference type="EC" id="4.1.1.4" evidence="4"/>
<comment type="similarity">
    <text evidence="4">Belongs to the ADC family.</text>
</comment>
<evidence type="ECO:0000256" key="2">
    <source>
        <dbReference type="ARBA" id="ARBA00023239"/>
    </source>
</evidence>
<protein>
    <recommendedName>
        <fullName evidence="4">Acetoacetate decarboxylase</fullName>
        <shortName evidence="4">AAD</shortName>
        <shortName evidence="4">ADC</shortName>
        <ecNumber evidence="4">4.1.1.4</ecNumber>
    </recommendedName>
</protein>
<dbReference type="RefSeq" id="WP_338451058.1">
    <property type="nucleotide sequence ID" value="NZ_CP137640.1"/>
</dbReference>
<dbReference type="NCBIfam" id="NF002614">
    <property type="entry name" value="PRK02265.1"/>
    <property type="match status" value="1"/>
</dbReference>
<proteinExistence type="inferred from homology"/>
<evidence type="ECO:0000256" key="3">
    <source>
        <dbReference type="ARBA" id="ARBA00023270"/>
    </source>
</evidence>
<dbReference type="HAMAP" id="MF_00597">
    <property type="entry name" value="ADC"/>
    <property type="match status" value="1"/>
</dbReference>
<feature type="active site" description="Schiff-base intermediate with acetoacetate" evidence="4">
    <location>
        <position position="115"/>
    </location>
</feature>
<dbReference type="Gene3D" id="2.40.400.10">
    <property type="entry name" value="Acetoacetate decarboxylase-like"/>
    <property type="match status" value="1"/>
</dbReference>
<evidence type="ECO:0000256" key="1">
    <source>
        <dbReference type="ARBA" id="ARBA00022793"/>
    </source>
</evidence>
<reference evidence="5 6" key="1">
    <citation type="submission" date="2023-10" db="EMBL/GenBank/DDBJ databases">
        <title>Niallia locisalis sp.nov. isolated from a salt pond sample.</title>
        <authorList>
            <person name="Li X.-J."/>
            <person name="Dong L."/>
        </authorList>
    </citation>
    <scope>NUCLEOTIDE SEQUENCE [LARGE SCALE GENOMIC DNA]</scope>
    <source>
        <strain evidence="5 6">DSM 29761</strain>
    </source>
</reference>
<dbReference type="Proteomes" id="UP001357223">
    <property type="component" value="Chromosome"/>
</dbReference>
<keyword evidence="1 4" id="KW-0210">Decarboxylase</keyword>
<dbReference type="InterPro" id="IPR023375">
    <property type="entry name" value="ADC_dom_sf"/>
</dbReference>
<dbReference type="SUPFAM" id="SSF160104">
    <property type="entry name" value="Acetoacetate decarboxylase-like"/>
    <property type="match status" value="1"/>
</dbReference>
<evidence type="ECO:0000256" key="4">
    <source>
        <dbReference type="HAMAP-Rule" id="MF_00597"/>
    </source>
</evidence>
<keyword evidence="3 4" id="KW-0704">Schiff base</keyword>
<accession>A0ABZ2CEG1</accession>
<keyword evidence="6" id="KW-1185">Reference proteome</keyword>
<gene>
    <name evidence="4" type="primary">adc</name>
    <name evidence="5" type="ORF">R4Z09_03805</name>
</gene>
<dbReference type="InterPro" id="IPR010451">
    <property type="entry name" value="Acetoacetate_decarboxylase"/>
</dbReference>
<name>A0ABZ2CEG1_9BACI</name>
<sequence length="263" mass="29521">MLKEDVRKQIATPLGGPAFPKGPFRFNNREYLNITYRTDLEALKRIVPEPLQVEEPLVKFEVMYMPDATGLGRYTEAGQVIPVTYNGIKGEYSHCMYVDNHPAIAVGREASAYPKKLGAPSLFIDSDTLVGTVDYGSLRIANATMGYKHQPLDFDKAREEITKPTFLLKIMPDFDGKLRICELLQTQITDLIIKEAWTGPARLQLFEHALAPLADLPVLEVLHASHIITDLTVSSATRVYNYLAEEESHSPSKMEEIEVSLQK</sequence>
<comment type="catalytic activity">
    <reaction evidence="4">
        <text>acetoacetate + H(+) = acetone + CO2</text>
        <dbReference type="Rhea" id="RHEA:19729"/>
        <dbReference type="ChEBI" id="CHEBI:13705"/>
        <dbReference type="ChEBI" id="CHEBI:15347"/>
        <dbReference type="ChEBI" id="CHEBI:15378"/>
        <dbReference type="ChEBI" id="CHEBI:16526"/>
        <dbReference type="EC" id="4.1.1.4"/>
    </reaction>
</comment>
<dbReference type="InterPro" id="IPR023653">
    <property type="entry name" value="Acetoacetate_decarboxylase_bac"/>
</dbReference>
<organism evidence="5 6">
    <name type="scientific">Niallia oryzisoli</name>
    <dbReference type="NCBI Taxonomy" id="1737571"/>
    <lineage>
        <taxon>Bacteria</taxon>
        <taxon>Bacillati</taxon>
        <taxon>Bacillota</taxon>
        <taxon>Bacilli</taxon>
        <taxon>Bacillales</taxon>
        <taxon>Bacillaceae</taxon>
        <taxon>Niallia</taxon>
    </lineage>
</organism>
<dbReference type="Pfam" id="PF06314">
    <property type="entry name" value="ADC"/>
    <property type="match status" value="1"/>
</dbReference>
<keyword evidence="2 4" id="KW-0456">Lyase</keyword>
<evidence type="ECO:0000313" key="6">
    <source>
        <dbReference type="Proteomes" id="UP001357223"/>
    </source>
</evidence>
<comment type="function">
    <text evidence="4">Catalyzes the conversion of acetoacetate to acetone and carbon dioxide.</text>
</comment>
<evidence type="ECO:0000313" key="5">
    <source>
        <dbReference type="EMBL" id="WVX82154.1"/>
    </source>
</evidence>
<dbReference type="EMBL" id="CP137640">
    <property type="protein sequence ID" value="WVX82154.1"/>
    <property type="molecule type" value="Genomic_DNA"/>
</dbReference>